<evidence type="ECO:0000313" key="1">
    <source>
        <dbReference type="EMBL" id="KAK3766831.1"/>
    </source>
</evidence>
<dbReference type="SUPFAM" id="SSF50814">
    <property type="entry name" value="Lipocalins"/>
    <property type="match status" value="1"/>
</dbReference>
<dbReference type="AlphaFoldDB" id="A0AAE1DDR7"/>
<dbReference type="Gene3D" id="2.40.128.20">
    <property type="match status" value="1"/>
</dbReference>
<name>A0AAE1DDR7_9GAST</name>
<accession>A0AAE1DDR7</accession>
<dbReference type="GO" id="GO:0008289">
    <property type="term" value="F:lipid binding"/>
    <property type="evidence" value="ECO:0007669"/>
    <property type="project" value="UniProtKB-KW"/>
</dbReference>
<sequence>MNPAFLGKWNLDKARSWGGEAFAKALGMPDEQFAMFDKMELALTISKEGGGYKFSFDFKGAAASYVVTVGEPVTVPMLDGTSARLTLTIVGDTVKEKYKTTKFAWTITRTVSGKEQKVVSAAGDAKMTHFFVKE</sequence>
<proteinExistence type="predicted"/>
<comment type="caution">
    <text evidence="1">The sequence shown here is derived from an EMBL/GenBank/DDBJ whole genome shotgun (WGS) entry which is preliminary data.</text>
</comment>
<organism evidence="1 2">
    <name type="scientific">Elysia crispata</name>
    <name type="common">lettuce slug</name>
    <dbReference type="NCBI Taxonomy" id="231223"/>
    <lineage>
        <taxon>Eukaryota</taxon>
        <taxon>Metazoa</taxon>
        <taxon>Spiralia</taxon>
        <taxon>Lophotrochozoa</taxon>
        <taxon>Mollusca</taxon>
        <taxon>Gastropoda</taxon>
        <taxon>Heterobranchia</taxon>
        <taxon>Euthyneura</taxon>
        <taxon>Panpulmonata</taxon>
        <taxon>Sacoglossa</taxon>
        <taxon>Placobranchoidea</taxon>
        <taxon>Plakobranchidae</taxon>
        <taxon>Elysia</taxon>
    </lineage>
</organism>
<protein>
    <submittedName>
        <fullName evidence="1">Uncharacterized protein</fullName>
    </submittedName>
</protein>
<evidence type="ECO:0000313" key="2">
    <source>
        <dbReference type="Proteomes" id="UP001283361"/>
    </source>
</evidence>
<reference evidence="1" key="1">
    <citation type="journal article" date="2023" name="G3 (Bethesda)">
        <title>A reference genome for the long-term kleptoplast-retaining sea slug Elysia crispata morphotype clarki.</title>
        <authorList>
            <person name="Eastman K.E."/>
            <person name="Pendleton A.L."/>
            <person name="Shaikh M.A."/>
            <person name="Suttiyut T."/>
            <person name="Ogas R."/>
            <person name="Tomko P."/>
            <person name="Gavelis G."/>
            <person name="Widhalm J.R."/>
            <person name="Wisecaver J.H."/>
        </authorList>
    </citation>
    <scope>NUCLEOTIDE SEQUENCE</scope>
    <source>
        <strain evidence="1">ECLA1</strain>
    </source>
</reference>
<dbReference type="Proteomes" id="UP001283361">
    <property type="component" value="Unassembled WGS sequence"/>
</dbReference>
<gene>
    <name evidence="1" type="ORF">RRG08_051975</name>
</gene>
<dbReference type="CDD" id="cd00742">
    <property type="entry name" value="FABP"/>
    <property type="match status" value="1"/>
</dbReference>
<keyword evidence="2" id="KW-1185">Reference proteome</keyword>
<dbReference type="InterPro" id="IPR012674">
    <property type="entry name" value="Calycin"/>
</dbReference>
<dbReference type="EMBL" id="JAWDGP010004193">
    <property type="protein sequence ID" value="KAK3766831.1"/>
    <property type="molecule type" value="Genomic_DNA"/>
</dbReference>